<organism evidence="2">
    <name type="scientific">Alexandrium monilatum</name>
    <dbReference type="NCBI Taxonomy" id="311494"/>
    <lineage>
        <taxon>Eukaryota</taxon>
        <taxon>Sar</taxon>
        <taxon>Alveolata</taxon>
        <taxon>Dinophyceae</taxon>
        <taxon>Gonyaulacales</taxon>
        <taxon>Pyrocystaceae</taxon>
        <taxon>Alexandrium</taxon>
    </lineage>
</organism>
<gene>
    <name evidence="2" type="ORF">AMON00008_LOCUS34469</name>
</gene>
<evidence type="ECO:0000256" key="1">
    <source>
        <dbReference type="SAM" id="MobiDB-lite"/>
    </source>
</evidence>
<name>A0A7S4UXY6_9DINO</name>
<dbReference type="EMBL" id="HBNR01049335">
    <property type="protein sequence ID" value="CAE4612358.1"/>
    <property type="molecule type" value="Transcribed_RNA"/>
</dbReference>
<proteinExistence type="predicted"/>
<accession>A0A7S4UXY6</accession>
<evidence type="ECO:0000313" key="2">
    <source>
        <dbReference type="EMBL" id="CAE4612358.1"/>
    </source>
</evidence>
<protein>
    <submittedName>
        <fullName evidence="2">Uncharacterized protein</fullName>
    </submittedName>
</protein>
<dbReference type="AlphaFoldDB" id="A0A7S4UXY6"/>
<dbReference type="Gene3D" id="1.20.920.20">
    <property type="match status" value="1"/>
</dbReference>
<sequence>MSPVDAANFSAAATRGSEVEDLTGKIGNLQASLQSAVLELEDAAGAASQLKERQDGLRASLAALAAGRLKAAEEVGQLSKQQLAEIKHLAKIPPGMLRRLLLMLWLLLHGDRFRGRQAVQVDECRDWHRCQRMLADDGFVSHILNFDPSVLEQLPKVVAYIESCLCLSGGTDEAAVPEPSPQPAGLDPEDERPALSARSDVPQQAAVLRSPFGPRPTMRRPSAMECLPPGAFASSSCPSSPKLVNKAPGAPFRLLRAATSALPPVPGVQAVARASAPCGALIRWMRELLFEHRQRPGVLQDIKVVEAQLKRAQERQSSAEKCVASVEADIARTRFSVAAREAEQLRNEEAVREQDLRQRELGQLRASMRNEPLDAKLKKCGLEAEIVACQVRRFGKLGPLEVRRA</sequence>
<feature type="region of interest" description="Disordered" evidence="1">
    <location>
        <begin position="172"/>
        <end position="219"/>
    </location>
</feature>
<reference evidence="2" key="1">
    <citation type="submission" date="2021-01" db="EMBL/GenBank/DDBJ databases">
        <authorList>
            <person name="Corre E."/>
            <person name="Pelletier E."/>
            <person name="Niang G."/>
            <person name="Scheremetjew M."/>
            <person name="Finn R."/>
            <person name="Kale V."/>
            <person name="Holt S."/>
            <person name="Cochrane G."/>
            <person name="Meng A."/>
            <person name="Brown T."/>
            <person name="Cohen L."/>
        </authorList>
    </citation>
    <scope>NUCLEOTIDE SEQUENCE</scope>
    <source>
        <strain evidence="2">CCMP3105</strain>
    </source>
</reference>